<feature type="compositionally biased region" description="Acidic residues" evidence="1">
    <location>
        <begin position="243"/>
        <end position="259"/>
    </location>
</feature>
<gene>
    <name evidence="3" type="ORF">CRI93_10865</name>
</gene>
<dbReference type="Proteomes" id="UP000221024">
    <property type="component" value="Unassembled WGS sequence"/>
</dbReference>
<proteinExistence type="predicted"/>
<keyword evidence="4" id="KW-1185">Reference proteome</keyword>
<dbReference type="AlphaFoldDB" id="A0A2H3NVP2"/>
<feature type="chain" id="PRO_5013904230" description="DUF4382 domain-containing protein" evidence="2">
    <location>
        <begin position="22"/>
        <end position="259"/>
    </location>
</feature>
<dbReference type="PROSITE" id="PS51257">
    <property type="entry name" value="PROKAR_LIPOPROTEIN"/>
    <property type="match status" value="1"/>
</dbReference>
<organism evidence="3 4">
    <name type="scientific">Longimonas halophila</name>
    <dbReference type="NCBI Taxonomy" id="1469170"/>
    <lineage>
        <taxon>Bacteria</taxon>
        <taxon>Pseudomonadati</taxon>
        <taxon>Rhodothermota</taxon>
        <taxon>Rhodothermia</taxon>
        <taxon>Rhodothermales</taxon>
        <taxon>Salisaetaceae</taxon>
        <taxon>Longimonas</taxon>
    </lineage>
</organism>
<dbReference type="EMBL" id="PDEP01000010">
    <property type="protein sequence ID" value="PEN05977.1"/>
    <property type="molecule type" value="Genomic_DNA"/>
</dbReference>
<feature type="compositionally biased region" description="Acidic residues" evidence="1">
    <location>
        <begin position="82"/>
        <end position="93"/>
    </location>
</feature>
<evidence type="ECO:0000256" key="2">
    <source>
        <dbReference type="SAM" id="SignalP"/>
    </source>
</evidence>
<comment type="caution">
    <text evidence="3">The sequence shown here is derived from an EMBL/GenBank/DDBJ whole genome shotgun (WGS) entry which is preliminary data.</text>
</comment>
<evidence type="ECO:0008006" key="5">
    <source>
        <dbReference type="Google" id="ProtNLM"/>
    </source>
</evidence>
<evidence type="ECO:0000256" key="1">
    <source>
        <dbReference type="SAM" id="MobiDB-lite"/>
    </source>
</evidence>
<feature type="region of interest" description="Disordered" evidence="1">
    <location>
        <begin position="216"/>
        <end position="259"/>
    </location>
</feature>
<evidence type="ECO:0000313" key="4">
    <source>
        <dbReference type="Proteomes" id="UP000221024"/>
    </source>
</evidence>
<feature type="signal peptide" evidence="2">
    <location>
        <begin position="1"/>
        <end position="21"/>
    </location>
</feature>
<accession>A0A2H3NVP2</accession>
<evidence type="ECO:0000313" key="3">
    <source>
        <dbReference type="EMBL" id="PEN05977.1"/>
    </source>
</evidence>
<feature type="region of interest" description="Disordered" evidence="1">
    <location>
        <begin position="79"/>
        <end position="99"/>
    </location>
</feature>
<name>A0A2H3NVP2_9BACT</name>
<reference evidence="3 4" key="1">
    <citation type="submission" date="2017-10" db="EMBL/GenBank/DDBJ databases">
        <title>Draft genome of Longimonas halophila.</title>
        <authorList>
            <person name="Goh K.M."/>
            <person name="Shamsir M.S."/>
            <person name="Lim S.W."/>
        </authorList>
    </citation>
    <scope>NUCLEOTIDE SEQUENCE [LARGE SCALE GENOMIC DNA]</scope>
    <source>
        <strain evidence="3 4">KCTC 42399</strain>
    </source>
</reference>
<keyword evidence="2" id="KW-0732">Signal</keyword>
<protein>
    <recommendedName>
        <fullName evidence="5">DUF4382 domain-containing protein</fullName>
    </recommendedName>
</protein>
<sequence>MNTPLSRILPLFLLAFAVGLAGCDSTDSNNTNSEARLSLAFTTTTSATAALTARSTTLSDSGNNELTIDRVQLAISELELDRSDDDGNDDNGERDDIERGPMVIDLPLAGEGPVTFAGGIVEAGSWDELEFEIDRLERDDDDEARVLDEANFPEDTSIRVEGTYTLAGGEAQPFVFTTDLEAEQELEFEPPVTVSPESEEQITLSVRLNDWFRQSDGTLINPDDANAGGAFEDNVEDRIQDSIDYEEDDDDSDDDDDDS</sequence>